<organism evidence="1 2">
    <name type="scientific">Rhabditophanes sp. KR3021</name>
    <dbReference type="NCBI Taxonomy" id="114890"/>
    <lineage>
        <taxon>Eukaryota</taxon>
        <taxon>Metazoa</taxon>
        <taxon>Ecdysozoa</taxon>
        <taxon>Nematoda</taxon>
        <taxon>Chromadorea</taxon>
        <taxon>Rhabditida</taxon>
        <taxon>Tylenchina</taxon>
        <taxon>Panagrolaimomorpha</taxon>
        <taxon>Strongyloidoidea</taxon>
        <taxon>Alloionematidae</taxon>
        <taxon>Rhabditophanes</taxon>
    </lineage>
</organism>
<sequence>MPSTTNYKFSYFDVYGRGEVCRILFNLAGVKFEDKRYTFAEWPEHKDAAPLFQQLPTLEFEEDGKKHVLAQSKGIEIFLARRFGFMGKDDIEDAEIAQYTLGIDDLRPLFAPVLLEKDEEKKKQLLAELIPVHMVPFLNRYNSFIAKNGHGHLVGNKTTLADLALFHIVWVATNKYGLPIPKEATDLAKLFEEVGSDATLKAYIATRKDTPF</sequence>
<name>A0AC35TK87_9BILA</name>
<evidence type="ECO:0000313" key="1">
    <source>
        <dbReference type="Proteomes" id="UP000095286"/>
    </source>
</evidence>
<evidence type="ECO:0000313" key="2">
    <source>
        <dbReference type="WBParaSite" id="RSKR_0000162500.1"/>
    </source>
</evidence>
<reference evidence="2" key="1">
    <citation type="submission" date="2016-11" db="UniProtKB">
        <authorList>
            <consortium name="WormBaseParasite"/>
        </authorList>
    </citation>
    <scope>IDENTIFICATION</scope>
    <source>
        <strain evidence="2">KR3021</strain>
    </source>
</reference>
<accession>A0AC35TK87</accession>
<protein>
    <submittedName>
        <fullName evidence="2">Glutathione transferase</fullName>
    </submittedName>
</protein>
<dbReference type="WBParaSite" id="RSKR_0000162500.1">
    <property type="protein sequence ID" value="RSKR_0000162500.1"/>
    <property type="gene ID" value="RSKR_0000162500"/>
</dbReference>
<dbReference type="Proteomes" id="UP000095286">
    <property type="component" value="Unplaced"/>
</dbReference>
<proteinExistence type="predicted"/>